<dbReference type="InterPro" id="IPR002110">
    <property type="entry name" value="Ankyrin_rpt"/>
</dbReference>
<sequence>MGLDAAYTDAWSCIESQLSDEVQTAKEVLSWISCATRPLTPRELQHTLAIEDNQSFLDKDNIPEIEDLITVCAGLVTIDEQSLVARLVHYTTQEYFEWNHARILPYSHREVGSNCIHYLCFDAFESGTAWKFKEYDARIQEYPLFEYAAENWGYHVRQQQVEMGLVLKLQTDQGKDILDQGAFIESRVISHGTNPLYNAVRNGRDRALEVLANAGADIEATTDHNETPLGIAAELGHETMVKLLLGRGAKVTNRPLIMKHLCNTLHDRGMRQYFTSPQMLSNAVGQAYVDVNHHDLLCAAATFGRDSICQILLHVDGVEIESKDSKERTPISIAAGGMVRSVATIRLMLERYGADPNVRDNSGRSPLSYAVQNDWERFNGDQLEDIVELLLAVEGIDIESHDEKGCTALHYAISSGLRIRPAPDRNQRCVAVVRLLLWKGARIESRDKDGETPLSYAVDLSHVGLVQVLIERGAEVDCKDDGGRTPLSHAVAPQFRKQKHKFWHWPFENLAAVAEVLLSNGADPECTDQEGMTPLSRTEKCLPDGHEALALLRSASSR</sequence>
<dbReference type="PROSITE" id="PS50297">
    <property type="entry name" value="ANK_REP_REGION"/>
    <property type="match status" value="3"/>
</dbReference>
<keyword evidence="1" id="KW-0677">Repeat</keyword>
<evidence type="ECO:0000259" key="4">
    <source>
        <dbReference type="Pfam" id="PF22939"/>
    </source>
</evidence>
<keyword evidence="6" id="KW-1185">Reference proteome</keyword>
<evidence type="ECO:0000256" key="2">
    <source>
        <dbReference type="ARBA" id="ARBA00023043"/>
    </source>
</evidence>
<dbReference type="PANTHER" id="PTHR24189">
    <property type="entry name" value="MYOTROPHIN"/>
    <property type="match status" value="1"/>
</dbReference>
<proteinExistence type="predicted"/>
<dbReference type="SUPFAM" id="SSF48403">
    <property type="entry name" value="Ankyrin repeat"/>
    <property type="match status" value="1"/>
</dbReference>
<gene>
    <name evidence="5" type="ORF">BDW59DRAFT_156624</name>
</gene>
<feature type="repeat" description="ANK" evidence="3">
    <location>
        <begin position="224"/>
        <end position="256"/>
    </location>
</feature>
<feature type="repeat" description="ANK" evidence="3">
    <location>
        <begin position="449"/>
        <end position="481"/>
    </location>
</feature>
<evidence type="ECO:0000313" key="5">
    <source>
        <dbReference type="EMBL" id="KAL2833826.1"/>
    </source>
</evidence>
<name>A0ABR4J1B1_9EURO</name>
<dbReference type="Pfam" id="PF12796">
    <property type="entry name" value="Ank_2"/>
    <property type="match status" value="3"/>
</dbReference>
<keyword evidence="2 3" id="KW-0040">ANK repeat</keyword>
<dbReference type="InterPro" id="IPR054471">
    <property type="entry name" value="GPIID_WHD"/>
</dbReference>
<dbReference type="InterPro" id="IPR036770">
    <property type="entry name" value="Ankyrin_rpt-contain_sf"/>
</dbReference>
<dbReference type="Proteomes" id="UP001610335">
    <property type="component" value="Unassembled WGS sequence"/>
</dbReference>
<dbReference type="EMBL" id="JBFXLS010000003">
    <property type="protein sequence ID" value="KAL2833826.1"/>
    <property type="molecule type" value="Genomic_DNA"/>
</dbReference>
<feature type="repeat" description="ANK" evidence="3">
    <location>
        <begin position="404"/>
        <end position="448"/>
    </location>
</feature>
<dbReference type="Gene3D" id="1.25.40.20">
    <property type="entry name" value="Ankyrin repeat-containing domain"/>
    <property type="match status" value="3"/>
</dbReference>
<feature type="repeat" description="ANK" evidence="3">
    <location>
        <begin position="191"/>
        <end position="223"/>
    </location>
</feature>
<dbReference type="Pfam" id="PF22939">
    <property type="entry name" value="WHD_GPIID"/>
    <property type="match status" value="1"/>
</dbReference>
<reference evidence="5 6" key="1">
    <citation type="submission" date="2024-07" db="EMBL/GenBank/DDBJ databases">
        <title>Section-level genome sequencing and comparative genomics of Aspergillus sections Usti and Cavernicolus.</title>
        <authorList>
            <consortium name="Lawrence Berkeley National Laboratory"/>
            <person name="Nybo J.L."/>
            <person name="Vesth T.C."/>
            <person name="Theobald S."/>
            <person name="Frisvad J.C."/>
            <person name="Larsen T.O."/>
            <person name="Kjaerboelling I."/>
            <person name="Rothschild-Mancinelli K."/>
            <person name="Lyhne E.K."/>
            <person name="Kogle M.E."/>
            <person name="Barry K."/>
            <person name="Clum A."/>
            <person name="Na H."/>
            <person name="Ledsgaard L."/>
            <person name="Lin J."/>
            <person name="Lipzen A."/>
            <person name="Kuo A."/>
            <person name="Riley R."/>
            <person name="Mondo S."/>
            <person name="LaButti K."/>
            <person name="Haridas S."/>
            <person name="Pangalinan J."/>
            <person name="Salamov A.A."/>
            <person name="Simmons B.A."/>
            <person name="Magnuson J.K."/>
            <person name="Chen J."/>
            <person name="Drula E."/>
            <person name="Henrissat B."/>
            <person name="Wiebenga A."/>
            <person name="Lubbers R.J."/>
            <person name="Gomes A.C."/>
            <person name="Makela M.R."/>
            <person name="Stajich J."/>
            <person name="Grigoriev I.V."/>
            <person name="Mortensen U.H."/>
            <person name="De vries R.P."/>
            <person name="Baker S.E."/>
            <person name="Andersen M.R."/>
        </authorList>
    </citation>
    <scope>NUCLEOTIDE SEQUENCE [LARGE SCALE GENOMIC DNA]</scope>
    <source>
        <strain evidence="5 6">CBS 600.67</strain>
    </source>
</reference>
<dbReference type="InterPro" id="IPR050745">
    <property type="entry name" value="Multifunctional_regulatory"/>
</dbReference>
<evidence type="ECO:0000256" key="1">
    <source>
        <dbReference type="ARBA" id="ARBA00022737"/>
    </source>
</evidence>
<evidence type="ECO:0000313" key="6">
    <source>
        <dbReference type="Proteomes" id="UP001610335"/>
    </source>
</evidence>
<feature type="domain" description="GPI inositol-deacylase winged helix" evidence="4">
    <location>
        <begin position="23"/>
        <end position="96"/>
    </location>
</feature>
<evidence type="ECO:0000256" key="3">
    <source>
        <dbReference type="PROSITE-ProRule" id="PRU00023"/>
    </source>
</evidence>
<protein>
    <submittedName>
        <fullName evidence="5">Ankyrin repeat-containing domain protein</fullName>
    </submittedName>
</protein>
<dbReference type="PANTHER" id="PTHR24189:SF50">
    <property type="entry name" value="ANKYRIN REPEAT AND SOCS BOX PROTEIN 2"/>
    <property type="match status" value="1"/>
</dbReference>
<accession>A0ABR4J1B1</accession>
<comment type="caution">
    <text evidence="5">The sequence shown here is derived from an EMBL/GenBank/DDBJ whole genome shotgun (WGS) entry which is preliminary data.</text>
</comment>
<dbReference type="SMART" id="SM00248">
    <property type="entry name" value="ANK"/>
    <property type="match status" value="8"/>
</dbReference>
<organism evidence="5 6">
    <name type="scientific">Aspergillus cavernicola</name>
    <dbReference type="NCBI Taxonomy" id="176166"/>
    <lineage>
        <taxon>Eukaryota</taxon>
        <taxon>Fungi</taxon>
        <taxon>Dikarya</taxon>
        <taxon>Ascomycota</taxon>
        <taxon>Pezizomycotina</taxon>
        <taxon>Eurotiomycetes</taxon>
        <taxon>Eurotiomycetidae</taxon>
        <taxon>Eurotiales</taxon>
        <taxon>Aspergillaceae</taxon>
        <taxon>Aspergillus</taxon>
        <taxon>Aspergillus subgen. Nidulantes</taxon>
    </lineage>
</organism>
<dbReference type="PROSITE" id="PS50088">
    <property type="entry name" value="ANK_REPEAT"/>
    <property type="match status" value="4"/>
</dbReference>